<accession>A0A3G9JLI1</accession>
<organism evidence="1 2">
    <name type="scientific">Paenibacillus baekrokdamisoli</name>
    <dbReference type="NCBI Taxonomy" id="1712516"/>
    <lineage>
        <taxon>Bacteria</taxon>
        <taxon>Bacillati</taxon>
        <taxon>Bacillota</taxon>
        <taxon>Bacilli</taxon>
        <taxon>Bacillales</taxon>
        <taxon>Paenibacillaceae</taxon>
        <taxon>Paenibacillus</taxon>
    </lineage>
</organism>
<dbReference type="PROSITE" id="PS51272">
    <property type="entry name" value="SLH"/>
    <property type="match status" value="3"/>
</dbReference>
<dbReference type="KEGG" id="pbk:Back11_52340"/>
<protein>
    <submittedName>
        <fullName evidence="1">Uncharacterized protein</fullName>
    </submittedName>
</protein>
<proteinExistence type="predicted"/>
<dbReference type="InterPro" id="IPR001119">
    <property type="entry name" value="SLH_dom"/>
</dbReference>
<evidence type="ECO:0000313" key="2">
    <source>
        <dbReference type="Proteomes" id="UP000275368"/>
    </source>
</evidence>
<sequence length="1411" mass="154782">MIKKLGTWFILLALVIQLLPASGIQTATAATGNFTFPSESDQIGSPRVTTDERITLTGTLNNVDPTSISYNVYQIIDPSTEKIGSKRENLTSNVSVAGFSVQIFNIQLFPGLNKITFKGTQGGGEVTNSIYVEYRNGPMLYDLTANLDGNNFPILENGTTVVQSNASKGRSTADISITGKAPNAQSVTIVVNGSSKTYSVNSANGNTFAAAPITLQKGKNSVKIKISNGTQVIETTRDIAFYNGSVTFYDVNLNEIDSANATAQSQALEYSPNFVYSDNANTLTVTGKVIVPNSYHEVVTDPTTTPPTKKFFPHPDPYSAATDANNLKASLKASMKLVSAAQYDDLTGSIASISVVGTPAATDLFFVYDYKINLGAISALSKDALYNFKLSARNEVNAHLNLTPTEEGTNSLYFSLRDGTKAFISDINYLPGYKSTSYEGIEGVSLNGKNLYGLPLGVEILVGNPAGGSQTVNVDRIEDLYGKHMDSGTPGTIPSGTYVIKPVSQPLVTKIVNGQLKTFQRVIIEFPKMPYEGTQTITFSVAGGAGPEKTKFTLLYGPYVNFKTVYDHMEVKDDSTKAIGDRINEIIGGNSAIISKFNLFEGELQNINDTSEIRYKADPTAGPRTMYFYINNVPFQIKNVDSNDIHDTHFTLDIPDVTDATGRLTALTSVMKALYNGENVIKLVFQSSKSYYEKIVRVNVIPTNLPIIPADTTGVFPFTFQEGISDIKPIYNDPKFKKQGAIYTTNEAFMNIYGTFDFIDLGKTYQEVESKMQLLLTDDDLSPSVTHLPANDYIFKITGAGLTSDITWSLSQPFMVVNGDANVGIYPNGGAINGNLVVRYDLATQAFSFLLKKQELNADGSSSVYLFNVFNSGLYGPKATYRLEVDPTTLPYKILRPYLPAEGITNKNFVDVIINAKGAEKVTINKQVADKFAYDSDNNPQNGIEYPNAFKTTVTGLKPGLNKISFTIESATNKVSNYFEIKYTPTNIPGAEFLDDMKSSNKVFDGAVSLTFPKGTALIRRDFNVPANLKNQVFTDHKLLFAIANPEDGVVDRREYDSPPADFDLIMQNFGTRFKVSFPTRFAKSSPVYWIDAGLADDPSTSGYDPLKMGVDPYQYPGAKGPGGTKIPTYDDRPDDRELIVSKRGTLTLAFDPNMREGVGTIVTVYRYDVKNKFWVNLGGTVDPKKNTITVPFDQFGYYVVAKMTYSFADVTNHPYARNYMEAIFSKGVMNAANFDDFGADMYTTRGEFTRMVVKALNLPLNYELSKPHFDDVPPIINQDALWDFSYIETAAREGLIRGTQPRAFEPTANLTRGDAAVFLARALNLKLETDPAKIDKGLQKVFKDYSDINYYAKAAVLAIAKKGYIQGVPIDASDLKKGYVFEPKSSLLRSDAAIIMGKVLVDLKRLPKMN</sequence>
<name>A0A3G9JLI1_9BACL</name>
<evidence type="ECO:0000313" key="1">
    <source>
        <dbReference type="EMBL" id="BBH23889.1"/>
    </source>
</evidence>
<dbReference type="EMBL" id="AP019308">
    <property type="protein sequence ID" value="BBH23889.1"/>
    <property type="molecule type" value="Genomic_DNA"/>
</dbReference>
<reference evidence="1 2" key="1">
    <citation type="submission" date="2018-11" db="EMBL/GenBank/DDBJ databases">
        <title>Complete genome sequence of Paenibacillus baekrokdamisoli strain KCTC 33723.</title>
        <authorList>
            <person name="Kang S.W."/>
            <person name="Lee K.C."/>
            <person name="Kim K.K."/>
            <person name="Kim J.S."/>
            <person name="Kim D.S."/>
            <person name="Ko S.H."/>
            <person name="Yang S.H."/>
            <person name="Lee J.S."/>
        </authorList>
    </citation>
    <scope>NUCLEOTIDE SEQUENCE [LARGE SCALE GENOMIC DNA]</scope>
    <source>
        <strain evidence="1 2">KCTC 33723</strain>
    </source>
</reference>
<dbReference type="RefSeq" id="WP_164522998.1">
    <property type="nucleotide sequence ID" value="NZ_AP019308.1"/>
</dbReference>
<gene>
    <name evidence="1" type="ORF">Back11_52340</name>
</gene>
<keyword evidence="2" id="KW-1185">Reference proteome</keyword>
<dbReference type="Pfam" id="PF00395">
    <property type="entry name" value="SLH"/>
    <property type="match status" value="2"/>
</dbReference>
<dbReference type="Proteomes" id="UP000275368">
    <property type="component" value="Chromosome"/>
</dbReference>